<keyword evidence="2" id="KW-1185">Reference proteome</keyword>
<organism evidence="1 2">
    <name type="scientific">Coffea canephora</name>
    <name type="common">Robusta coffee</name>
    <dbReference type="NCBI Taxonomy" id="49390"/>
    <lineage>
        <taxon>Eukaryota</taxon>
        <taxon>Viridiplantae</taxon>
        <taxon>Streptophyta</taxon>
        <taxon>Embryophyta</taxon>
        <taxon>Tracheophyta</taxon>
        <taxon>Spermatophyta</taxon>
        <taxon>Magnoliopsida</taxon>
        <taxon>eudicotyledons</taxon>
        <taxon>Gunneridae</taxon>
        <taxon>Pentapetalae</taxon>
        <taxon>asterids</taxon>
        <taxon>lamiids</taxon>
        <taxon>Gentianales</taxon>
        <taxon>Rubiaceae</taxon>
        <taxon>Ixoroideae</taxon>
        <taxon>Gardenieae complex</taxon>
        <taxon>Bertiereae - Coffeeae clade</taxon>
        <taxon>Coffeeae</taxon>
        <taxon>Coffea</taxon>
    </lineage>
</organism>
<dbReference type="Gramene" id="CDP21939">
    <property type="protein sequence ID" value="CDP21939"/>
    <property type="gene ID" value="GSCOC_T00005152001"/>
</dbReference>
<protein>
    <submittedName>
        <fullName evidence="1">DH200=94 genomic scaffold, scaffold_8017</fullName>
    </submittedName>
</protein>
<evidence type="ECO:0000313" key="2">
    <source>
        <dbReference type="Proteomes" id="UP000295252"/>
    </source>
</evidence>
<accession>A0A068VMV2</accession>
<evidence type="ECO:0000313" key="1">
    <source>
        <dbReference type="EMBL" id="CDP21939.1"/>
    </source>
</evidence>
<name>A0A068VMV2_COFCA</name>
<dbReference type="AlphaFoldDB" id="A0A068VMV2"/>
<reference evidence="2" key="1">
    <citation type="journal article" date="2014" name="Science">
        <title>The coffee genome provides insight into the convergent evolution of caffeine biosynthesis.</title>
        <authorList>
            <person name="Denoeud F."/>
            <person name="Carretero-Paulet L."/>
            <person name="Dereeper A."/>
            <person name="Droc G."/>
            <person name="Guyot R."/>
            <person name="Pietrella M."/>
            <person name="Zheng C."/>
            <person name="Alberti A."/>
            <person name="Anthony F."/>
            <person name="Aprea G."/>
            <person name="Aury J.M."/>
            <person name="Bento P."/>
            <person name="Bernard M."/>
            <person name="Bocs S."/>
            <person name="Campa C."/>
            <person name="Cenci A."/>
            <person name="Combes M.C."/>
            <person name="Crouzillat D."/>
            <person name="Da Silva C."/>
            <person name="Daddiego L."/>
            <person name="De Bellis F."/>
            <person name="Dussert S."/>
            <person name="Garsmeur O."/>
            <person name="Gayraud T."/>
            <person name="Guignon V."/>
            <person name="Jahn K."/>
            <person name="Jamilloux V."/>
            <person name="Joet T."/>
            <person name="Labadie K."/>
            <person name="Lan T."/>
            <person name="Leclercq J."/>
            <person name="Lepelley M."/>
            <person name="Leroy T."/>
            <person name="Li L.T."/>
            <person name="Librado P."/>
            <person name="Lopez L."/>
            <person name="Munoz A."/>
            <person name="Noel B."/>
            <person name="Pallavicini A."/>
            <person name="Perrotta G."/>
            <person name="Poncet V."/>
            <person name="Pot D."/>
            <person name="Priyono X."/>
            <person name="Rigoreau M."/>
            <person name="Rouard M."/>
            <person name="Rozas J."/>
            <person name="Tranchant-Dubreuil C."/>
            <person name="VanBuren R."/>
            <person name="Zhang Q."/>
            <person name="Andrade A.C."/>
            <person name="Argout X."/>
            <person name="Bertrand B."/>
            <person name="de Kochko A."/>
            <person name="Graziosi G."/>
            <person name="Henry R.J."/>
            <person name="Jayarama X."/>
            <person name="Ming R."/>
            <person name="Nagai C."/>
            <person name="Rounsley S."/>
            <person name="Sankoff D."/>
            <person name="Giuliano G."/>
            <person name="Albert V.A."/>
            <person name="Wincker P."/>
            <person name="Lashermes P."/>
        </authorList>
    </citation>
    <scope>NUCLEOTIDE SEQUENCE [LARGE SCALE GENOMIC DNA]</scope>
    <source>
        <strain evidence="2">cv. DH200-94</strain>
    </source>
</reference>
<gene>
    <name evidence="1" type="ORF">GSCOC_T00005152001</name>
</gene>
<proteinExistence type="predicted"/>
<dbReference type="EMBL" id="HG747101">
    <property type="protein sequence ID" value="CDP21939.1"/>
    <property type="molecule type" value="Genomic_DNA"/>
</dbReference>
<dbReference type="InParanoid" id="A0A068VMV2"/>
<sequence>MHNKYYIRPLVRSLLVSQSCVFLLQIYQWLPAAHQYLQQLAWYSSTPQKQKLSSHQQQPGSWSWVRGY</sequence>
<dbReference type="Proteomes" id="UP000295252">
    <property type="component" value="Unassembled WGS sequence"/>
</dbReference>